<evidence type="ECO:0000313" key="4">
    <source>
        <dbReference type="Proteomes" id="UP000239706"/>
    </source>
</evidence>
<accession>A0A2T0B5J4</accession>
<dbReference type="PANTHER" id="PTHR43208:SF1">
    <property type="entry name" value="ABC TRANSPORTER SUBSTRATE-BINDING PROTEIN"/>
    <property type="match status" value="1"/>
</dbReference>
<dbReference type="Pfam" id="PF02608">
    <property type="entry name" value="Bmp"/>
    <property type="match status" value="1"/>
</dbReference>
<dbReference type="Proteomes" id="UP000239706">
    <property type="component" value="Unassembled WGS sequence"/>
</dbReference>
<dbReference type="PANTHER" id="PTHR43208">
    <property type="entry name" value="ABC TRANSPORTER SUBSTRATE-BINDING PROTEIN"/>
    <property type="match status" value="1"/>
</dbReference>
<sequence length="371" mass="40822">MKKSKLLSGLLACTVLISSLLIGCGDKKATSQKASADKKEIKVGFLYVGPIGDGGWTYSHNEGRLYLEKELKVPTIYKESVKEDTAEVQKVTEDMINQGCNVIVGTSFGFMDGLEKEAKKHPEVKFLHCSGYKTSENMSTYFGRIYQARYLSGIVAGMKTKTNKIGYVAAFSIPEVVRGINAFTLGVQSVNPNAKVMVKWTNTWYDPAKEKEAGKALLAEGVDVITQHQDTAGPQQAAEEKGAFSIGYNTDMKDKAPKAYMTAPIWNWGPYYVDQVKAIQQGTWKSESYWKGLETGIVDLAELTPNAPAGAKEAVEKAKKDIISGKNKIFVGPIKDQKGNIKVEDGKVMTDEELLKFDWFVQGVVGEIQNK</sequence>
<dbReference type="InterPro" id="IPR003760">
    <property type="entry name" value="PnrA-like"/>
</dbReference>
<feature type="domain" description="ABC transporter substrate-binding protein PnrA-like" evidence="2">
    <location>
        <begin position="42"/>
        <end position="324"/>
    </location>
</feature>
<evidence type="ECO:0000259" key="2">
    <source>
        <dbReference type="Pfam" id="PF02608"/>
    </source>
</evidence>
<gene>
    <name evidence="3" type="ORF">CLLI_11450</name>
</gene>
<dbReference type="AlphaFoldDB" id="A0A2T0B5J4"/>
<dbReference type="Gene3D" id="3.40.50.2300">
    <property type="match status" value="2"/>
</dbReference>
<dbReference type="OrthoDB" id="9769871at2"/>
<dbReference type="InterPro" id="IPR052910">
    <property type="entry name" value="ABC-Purine-Binding"/>
</dbReference>
<keyword evidence="4" id="KW-1185">Reference proteome</keyword>
<evidence type="ECO:0000313" key="3">
    <source>
        <dbReference type="EMBL" id="PRR79083.1"/>
    </source>
</evidence>
<reference evidence="3 4" key="1">
    <citation type="submission" date="2018-03" db="EMBL/GenBank/DDBJ databases">
        <title>Genome sequence of Clostridium liquoris DSM 100320.</title>
        <authorList>
            <person name="Poehlein A."/>
            <person name="Daniel R."/>
        </authorList>
    </citation>
    <scope>NUCLEOTIDE SEQUENCE [LARGE SCALE GENOMIC DNA]</scope>
    <source>
        <strain evidence="3 4">DSM 100320</strain>
    </source>
</reference>
<keyword evidence="1" id="KW-0732">Signal</keyword>
<organism evidence="3 4">
    <name type="scientific">Clostridium liquoris</name>
    <dbReference type="NCBI Taxonomy" id="1289519"/>
    <lineage>
        <taxon>Bacteria</taxon>
        <taxon>Bacillati</taxon>
        <taxon>Bacillota</taxon>
        <taxon>Clostridia</taxon>
        <taxon>Eubacteriales</taxon>
        <taxon>Clostridiaceae</taxon>
        <taxon>Clostridium</taxon>
    </lineage>
</organism>
<dbReference type="RefSeq" id="WP_106063265.1">
    <property type="nucleotide sequence ID" value="NZ_PVXO01000032.1"/>
</dbReference>
<name>A0A2T0B5J4_9CLOT</name>
<dbReference type="CDD" id="cd19963">
    <property type="entry name" value="PBP1_BMP-like"/>
    <property type="match status" value="1"/>
</dbReference>
<dbReference type="EMBL" id="PVXO01000032">
    <property type="protein sequence ID" value="PRR79083.1"/>
    <property type="molecule type" value="Genomic_DNA"/>
</dbReference>
<protein>
    <submittedName>
        <fullName evidence="3">Purine-binding protein</fullName>
    </submittedName>
</protein>
<evidence type="ECO:0000256" key="1">
    <source>
        <dbReference type="ARBA" id="ARBA00022729"/>
    </source>
</evidence>
<dbReference type="GO" id="GO:0005886">
    <property type="term" value="C:plasma membrane"/>
    <property type="evidence" value="ECO:0007669"/>
    <property type="project" value="InterPro"/>
</dbReference>
<proteinExistence type="predicted"/>
<dbReference type="PROSITE" id="PS51257">
    <property type="entry name" value="PROKAR_LIPOPROTEIN"/>
    <property type="match status" value="1"/>
</dbReference>
<comment type="caution">
    <text evidence="3">The sequence shown here is derived from an EMBL/GenBank/DDBJ whole genome shotgun (WGS) entry which is preliminary data.</text>
</comment>